<protein>
    <recommendedName>
        <fullName evidence="6">Saccharopine dehydrogenase</fullName>
    </recommendedName>
</protein>
<dbReference type="GO" id="GO:0019878">
    <property type="term" value="P:lysine biosynthetic process via aminoadipic acid"/>
    <property type="evidence" value="ECO:0007669"/>
    <property type="project" value="TreeGrafter"/>
</dbReference>
<feature type="domain" description="Saccharopine dehydrogenase NADP binding" evidence="2">
    <location>
        <begin position="4"/>
        <end position="121"/>
    </location>
</feature>
<dbReference type="EMBL" id="AJWJ01000370">
    <property type="protein sequence ID" value="KAF2071483.1"/>
    <property type="molecule type" value="Genomic_DNA"/>
</dbReference>
<dbReference type="SUPFAM" id="SSF55347">
    <property type="entry name" value="Glyceraldehyde-3-phosphate dehydrogenase-like, C-terminal domain"/>
    <property type="match status" value="1"/>
</dbReference>
<dbReference type="Pfam" id="PF03435">
    <property type="entry name" value="Sacchrp_dh_NADP"/>
    <property type="match status" value="1"/>
</dbReference>
<dbReference type="InterPro" id="IPR005097">
    <property type="entry name" value="Sacchrp_dh_NADP-bd"/>
</dbReference>
<feature type="domain" description="Saccharopine dehydrogenase-like C-terminal" evidence="3">
    <location>
        <begin position="126"/>
        <end position="467"/>
    </location>
</feature>
<evidence type="ECO:0000256" key="1">
    <source>
        <dbReference type="ARBA" id="ARBA00023002"/>
    </source>
</evidence>
<evidence type="ECO:0000313" key="4">
    <source>
        <dbReference type="EMBL" id="KAF2071483.1"/>
    </source>
</evidence>
<dbReference type="Proteomes" id="UP000695562">
    <property type="component" value="Unassembled WGS sequence"/>
</dbReference>
<dbReference type="PANTHER" id="PTHR11133:SF22">
    <property type="entry name" value="ALPHA-AMINOADIPIC SEMIALDEHYDE SYNTHASE, MITOCHONDRIAL"/>
    <property type="match status" value="1"/>
</dbReference>
<dbReference type="OrthoDB" id="10059875at2759"/>
<dbReference type="InterPro" id="IPR051168">
    <property type="entry name" value="AASS"/>
</dbReference>
<evidence type="ECO:0008006" key="6">
    <source>
        <dbReference type="Google" id="ProtNLM"/>
    </source>
</evidence>
<keyword evidence="5" id="KW-1185">Reference proteome</keyword>
<sequence>MKQVLLLGSGFVAKPAIDHLLTQGDIHITIVSLFQNELDGIVSSFGSKNLTTVQLDIANKMEEIEKFLPNVQVCISLIPATLHASVAKLCIKHKVNFLSASYISPDIAELDKEAKEAGVLLLNELGLDPGIDHMSAMKIIDSAKQNNGKITSFISWCGALPSLECSDNPFGYKFSWSPRGVLASSLLPAIFLWDQHIDQVPAELKFAALQPIVIEHEGQKYEFEGIPNRDSLSYINNYSLNKDDLTTMFRGTLRWKGFGIMVRALAAIGLFNASQDAKLATADLFWRSYLVSSLGCNDNDDDLLYCLKSTITDAFKAQEKLVAESNYHFPIIPRDTDKDVEYAINGLKWLGIVANDEKVVNRGTPIDSLCALLEKKLSYQKDERDIVVLTHQFVVEYPAENKKEQETSSLVCFGIKGGSSATSLTVGYPVGIAADLVLQGCFKTTGVVGPVTPEFYNPLLELLKQEKIEMVETKKSL</sequence>
<evidence type="ECO:0000259" key="3">
    <source>
        <dbReference type="Pfam" id="PF16653"/>
    </source>
</evidence>
<reference evidence="4" key="1">
    <citation type="submission" date="2020-01" db="EMBL/GenBank/DDBJ databases">
        <title>Development of genomics and gene disruption for Polysphondylium violaceum indicates a role for the polyketide synthase stlB in stalk morphogenesis.</title>
        <authorList>
            <person name="Narita B."/>
            <person name="Kawabe Y."/>
            <person name="Kin K."/>
            <person name="Saito T."/>
            <person name="Gibbs R."/>
            <person name="Kuspa A."/>
            <person name="Muzny D."/>
            <person name="Queller D."/>
            <person name="Richards S."/>
            <person name="Strassman J."/>
            <person name="Sucgang R."/>
            <person name="Worley K."/>
            <person name="Schaap P."/>
        </authorList>
    </citation>
    <scope>NUCLEOTIDE SEQUENCE</scope>
    <source>
        <strain evidence="4">QSvi11</strain>
    </source>
</reference>
<organism evidence="4 5">
    <name type="scientific">Polysphondylium violaceum</name>
    <dbReference type="NCBI Taxonomy" id="133409"/>
    <lineage>
        <taxon>Eukaryota</taxon>
        <taxon>Amoebozoa</taxon>
        <taxon>Evosea</taxon>
        <taxon>Eumycetozoa</taxon>
        <taxon>Dictyostelia</taxon>
        <taxon>Dictyosteliales</taxon>
        <taxon>Dictyosteliaceae</taxon>
        <taxon>Polysphondylium</taxon>
    </lineage>
</organism>
<gene>
    <name evidence="4" type="ORF">CYY_007199</name>
</gene>
<keyword evidence="1" id="KW-0560">Oxidoreductase</keyword>
<evidence type="ECO:0000313" key="5">
    <source>
        <dbReference type="Proteomes" id="UP000695562"/>
    </source>
</evidence>
<dbReference type="Gene3D" id="3.40.50.720">
    <property type="entry name" value="NAD(P)-binding Rossmann-like Domain"/>
    <property type="match status" value="1"/>
</dbReference>
<dbReference type="InterPro" id="IPR036291">
    <property type="entry name" value="NAD(P)-bd_dom_sf"/>
</dbReference>
<dbReference type="SUPFAM" id="SSF51735">
    <property type="entry name" value="NAD(P)-binding Rossmann-fold domains"/>
    <property type="match status" value="1"/>
</dbReference>
<dbReference type="PANTHER" id="PTHR11133">
    <property type="entry name" value="SACCHAROPINE DEHYDROGENASE"/>
    <property type="match status" value="1"/>
</dbReference>
<dbReference type="GO" id="GO:0004753">
    <property type="term" value="F:saccharopine dehydrogenase activity"/>
    <property type="evidence" value="ECO:0007669"/>
    <property type="project" value="TreeGrafter"/>
</dbReference>
<dbReference type="Pfam" id="PF16653">
    <property type="entry name" value="Sacchrp_dh_C"/>
    <property type="match status" value="1"/>
</dbReference>
<accession>A0A8J4PQ11</accession>
<dbReference type="AlphaFoldDB" id="A0A8J4PQ11"/>
<dbReference type="GO" id="GO:0005737">
    <property type="term" value="C:cytoplasm"/>
    <property type="evidence" value="ECO:0007669"/>
    <property type="project" value="TreeGrafter"/>
</dbReference>
<proteinExistence type="predicted"/>
<name>A0A8J4PQ11_9MYCE</name>
<dbReference type="Gene3D" id="1.10.1870.10">
    <property type="entry name" value="Domain 3, Saccharopine reductase"/>
    <property type="match status" value="1"/>
</dbReference>
<evidence type="ECO:0000259" key="2">
    <source>
        <dbReference type="Pfam" id="PF03435"/>
    </source>
</evidence>
<comment type="caution">
    <text evidence="4">The sequence shown here is derived from an EMBL/GenBank/DDBJ whole genome shotgun (WGS) entry which is preliminary data.</text>
</comment>
<dbReference type="InterPro" id="IPR032095">
    <property type="entry name" value="Sacchrp_dh-like_C"/>
</dbReference>
<dbReference type="Gene3D" id="3.30.360.10">
    <property type="entry name" value="Dihydrodipicolinate Reductase, domain 2"/>
    <property type="match status" value="1"/>
</dbReference>